<sequence>MPQSEPTVRSTAVRFLDDRSPDDPVYAELRYISNRPYTVCLAVGTSSSEVCWYFGRELLADGRRRPAGPGEIQVSPGEQGDVLIRRTSRAGTTMVSVPMASLDEFLAACYALVPAGGESDHLDLDADLERLLEPD</sequence>
<keyword evidence="4" id="KW-0749">Sporulation</keyword>
<reference evidence="7" key="1">
    <citation type="submission" date="2024-06" db="EMBL/GenBank/DDBJ databases">
        <title>The genome sequences of Kitasatospora sp. strain HUAS MG31.</title>
        <authorList>
            <person name="Mo P."/>
        </authorList>
    </citation>
    <scope>NUCLEOTIDE SEQUENCE</scope>
    <source>
        <strain evidence="7">HUAS MG31</strain>
    </source>
</reference>
<gene>
    <name evidence="7" type="ORF">ABWK59_04640</name>
</gene>
<accession>A0AAU8JR26</accession>
<dbReference type="EMBL" id="CP159872">
    <property type="protein sequence ID" value="XCM78268.1"/>
    <property type="molecule type" value="Genomic_DNA"/>
</dbReference>
<dbReference type="RefSeq" id="WP_354638026.1">
    <property type="nucleotide sequence ID" value="NZ_CP159872.1"/>
</dbReference>
<name>A0AAU8JR26_9ACTN</name>
<evidence type="ECO:0000256" key="5">
    <source>
        <dbReference type="ARBA" id="ARBA00023210"/>
    </source>
</evidence>
<dbReference type="AlphaFoldDB" id="A0AAU8JR26"/>
<protein>
    <submittedName>
        <fullName evidence="7">SsgA family sporulation/cell division regulator</fullName>
    </submittedName>
</protein>
<evidence type="ECO:0000313" key="7">
    <source>
        <dbReference type="EMBL" id="XCM78268.1"/>
    </source>
</evidence>
<dbReference type="GO" id="GO:0030428">
    <property type="term" value="C:cell septum"/>
    <property type="evidence" value="ECO:0007669"/>
    <property type="project" value="UniProtKB-SubCell"/>
</dbReference>
<keyword evidence="6" id="KW-0131">Cell cycle</keyword>
<evidence type="ECO:0000256" key="3">
    <source>
        <dbReference type="ARBA" id="ARBA00022618"/>
    </source>
</evidence>
<dbReference type="Pfam" id="PF04686">
    <property type="entry name" value="SsgA"/>
    <property type="match status" value="1"/>
</dbReference>
<organism evidence="7">
    <name type="scientific">Kitasatospora camelliae</name>
    <dbReference type="NCBI Taxonomy" id="3156397"/>
    <lineage>
        <taxon>Bacteria</taxon>
        <taxon>Bacillati</taxon>
        <taxon>Actinomycetota</taxon>
        <taxon>Actinomycetes</taxon>
        <taxon>Kitasatosporales</taxon>
        <taxon>Streptomycetaceae</taxon>
        <taxon>Kitasatospora</taxon>
    </lineage>
</organism>
<keyword evidence="5" id="KW-0717">Septation</keyword>
<comment type="similarity">
    <text evidence="2">Belongs to the SsgA family.</text>
</comment>
<dbReference type="InterPro" id="IPR006776">
    <property type="entry name" value="SsgB"/>
</dbReference>
<dbReference type="GO" id="GO:0030435">
    <property type="term" value="P:sporulation resulting in formation of a cellular spore"/>
    <property type="evidence" value="ECO:0007669"/>
    <property type="project" value="UniProtKB-KW"/>
</dbReference>
<evidence type="ECO:0000256" key="6">
    <source>
        <dbReference type="ARBA" id="ARBA00023306"/>
    </source>
</evidence>
<dbReference type="InterPro" id="IPR038658">
    <property type="entry name" value="SsgB_sf"/>
</dbReference>
<evidence type="ECO:0000256" key="1">
    <source>
        <dbReference type="ARBA" id="ARBA00004431"/>
    </source>
</evidence>
<comment type="subcellular location">
    <subcellularLocation>
        <location evidence="1">Cell septum</location>
    </subcellularLocation>
</comment>
<dbReference type="KEGG" id="kcm:ABWK59_04640"/>
<evidence type="ECO:0000256" key="4">
    <source>
        <dbReference type="ARBA" id="ARBA00022969"/>
    </source>
</evidence>
<proteinExistence type="inferred from homology"/>
<evidence type="ECO:0000256" key="2">
    <source>
        <dbReference type="ARBA" id="ARBA00009323"/>
    </source>
</evidence>
<dbReference type="GO" id="GO:0000917">
    <property type="term" value="P:division septum assembly"/>
    <property type="evidence" value="ECO:0007669"/>
    <property type="project" value="UniProtKB-KW"/>
</dbReference>
<dbReference type="Gene3D" id="2.30.31.20">
    <property type="entry name" value="Sporulation-specific cell division protein SsgB"/>
    <property type="match status" value="1"/>
</dbReference>
<keyword evidence="3" id="KW-0132">Cell division</keyword>